<evidence type="ECO:0000256" key="3">
    <source>
        <dbReference type="ARBA" id="ARBA00022723"/>
    </source>
</evidence>
<dbReference type="GO" id="GO:0008033">
    <property type="term" value="P:tRNA processing"/>
    <property type="evidence" value="ECO:0007669"/>
    <property type="project" value="UniProtKB-KW"/>
</dbReference>
<evidence type="ECO:0000256" key="1">
    <source>
        <dbReference type="ARBA" id="ARBA00007963"/>
    </source>
</evidence>
<dbReference type="PATRIC" id="fig|29311.18.peg.3589"/>
<dbReference type="InterPro" id="IPR036820">
    <property type="entry name" value="Archease_dom_sf"/>
</dbReference>
<accession>A0A0I9TRF8</accession>
<sequence>MAEYTSGHRSVPHTADLRIEAWAPTRDGCIREAVLGTVESFLDSSSVRPRHTRLRRLTADRDDDLLVAVLDEVIYLLDTEGEVPVDVNLNGADGAVDANFTMVDATTLPQVGAVPKAASLNELRFSHGQHGWRCAVTLDV</sequence>
<evidence type="ECO:0000256" key="2">
    <source>
        <dbReference type="ARBA" id="ARBA00022694"/>
    </source>
</evidence>
<dbReference type="Proteomes" id="UP000036334">
    <property type="component" value="Unassembled WGS sequence"/>
</dbReference>
<dbReference type="OrthoDB" id="3827441at2"/>
<dbReference type="Pfam" id="PF01951">
    <property type="entry name" value="Archease"/>
    <property type="match status" value="1"/>
</dbReference>
<evidence type="ECO:0000259" key="5">
    <source>
        <dbReference type="Pfam" id="PF01951"/>
    </source>
</evidence>
<dbReference type="RefSeq" id="WP_047314284.1">
    <property type="nucleotide sequence ID" value="NZ_LDPQ01000005.1"/>
</dbReference>
<comment type="similarity">
    <text evidence="1">Belongs to the archease family.</text>
</comment>
<proteinExistence type="inferred from homology"/>
<evidence type="ECO:0000256" key="4">
    <source>
        <dbReference type="ARBA" id="ARBA00022837"/>
    </source>
</evidence>
<keyword evidence="2" id="KW-0819">tRNA processing</keyword>
<protein>
    <submittedName>
        <fullName evidence="6">Archease</fullName>
    </submittedName>
</protein>
<dbReference type="InterPro" id="IPR023572">
    <property type="entry name" value="Archease_dom"/>
</dbReference>
<dbReference type="STRING" id="1202450.B586_06110"/>
<dbReference type="GO" id="GO:0046872">
    <property type="term" value="F:metal ion binding"/>
    <property type="evidence" value="ECO:0007669"/>
    <property type="project" value="UniProtKB-KW"/>
</dbReference>
<dbReference type="EMBL" id="LDPR01000002">
    <property type="protein sequence ID" value="KLO38562.1"/>
    <property type="molecule type" value="Genomic_DNA"/>
</dbReference>
<keyword evidence="7" id="KW-1185">Reference proteome</keyword>
<dbReference type="SUPFAM" id="SSF69819">
    <property type="entry name" value="MTH1598-like"/>
    <property type="match status" value="1"/>
</dbReference>
<evidence type="ECO:0000313" key="7">
    <source>
        <dbReference type="Proteomes" id="UP000036334"/>
    </source>
</evidence>
<evidence type="ECO:0000313" key="6">
    <source>
        <dbReference type="EMBL" id="KLO38562.1"/>
    </source>
</evidence>
<dbReference type="AlphaFoldDB" id="A0A0I9TRF8"/>
<name>A0A0I9TRF8_9MYCO</name>
<dbReference type="Gene3D" id="3.55.10.10">
    <property type="entry name" value="Archease domain"/>
    <property type="match status" value="1"/>
</dbReference>
<keyword evidence="4" id="KW-0106">Calcium</keyword>
<keyword evidence="3" id="KW-0479">Metal-binding</keyword>
<gene>
    <name evidence="6" type="ORF">ABH38_04095</name>
</gene>
<comment type="caution">
    <text evidence="6">The sequence shown here is derived from an EMBL/GenBank/DDBJ whole genome shotgun (WGS) entry which is preliminary data.</text>
</comment>
<reference evidence="6 7" key="1">
    <citation type="submission" date="2015-05" db="EMBL/GenBank/DDBJ databases">
        <title>Genome sequence of Mycobacterium haemophilum.</title>
        <authorList>
            <person name="Greninger A.L."/>
            <person name="Cunningham G."/>
            <person name="Miller S."/>
        </authorList>
    </citation>
    <scope>NUCLEOTIDE SEQUENCE [LARGE SCALE GENOMIC DNA]</scope>
    <source>
        <strain evidence="7">UC1</strain>
    </source>
</reference>
<organism evidence="6 7">
    <name type="scientific">Mycobacterium haemophilum</name>
    <dbReference type="NCBI Taxonomy" id="29311"/>
    <lineage>
        <taxon>Bacteria</taxon>
        <taxon>Bacillati</taxon>
        <taxon>Actinomycetota</taxon>
        <taxon>Actinomycetes</taxon>
        <taxon>Mycobacteriales</taxon>
        <taxon>Mycobacteriaceae</taxon>
        <taxon>Mycobacterium</taxon>
    </lineage>
</organism>
<feature type="domain" description="Archease" evidence="5">
    <location>
        <begin position="9"/>
        <end position="140"/>
    </location>
</feature>